<proteinExistence type="inferred from homology"/>
<comment type="similarity">
    <text evidence="1">Belongs to the DprA/Smf family.</text>
</comment>
<dbReference type="SUPFAM" id="SSF102405">
    <property type="entry name" value="MCP/YpsA-like"/>
    <property type="match status" value="1"/>
</dbReference>
<dbReference type="PANTHER" id="PTHR43022">
    <property type="entry name" value="PROTEIN SMF"/>
    <property type="match status" value="1"/>
</dbReference>
<reference evidence="3 4" key="1">
    <citation type="journal article" date="2016" name="Nat. Commun.">
        <title>Thousands of microbial genomes shed light on interconnected biogeochemical processes in an aquifer system.</title>
        <authorList>
            <person name="Anantharaman K."/>
            <person name="Brown C.T."/>
            <person name="Hug L.A."/>
            <person name="Sharon I."/>
            <person name="Castelle C.J."/>
            <person name="Probst A.J."/>
            <person name="Thomas B.C."/>
            <person name="Singh A."/>
            <person name="Wilkins M.J."/>
            <person name="Karaoz U."/>
            <person name="Brodie E.L."/>
            <person name="Williams K.H."/>
            <person name="Hubbard S.S."/>
            <person name="Banfield J.F."/>
        </authorList>
    </citation>
    <scope>NUCLEOTIDE SEQUENCE [LARGE SCALE GENOMIC DNA]</scope>
</reference>
<comment type="caution">
    <text evidence="3">The sequence shown here is derived from an EMBL/GenBank/DDBJ whole genome shotgun (WGS) entry which is preliminary data.</text>
</comment>
<sequence length="284" mass="30530">MSDISILPKKDFPPLLNEIPDPPKKLYVRGTLPSTDLHWLAVVGSRAMSSYGRQACEYLIGGLRGYPIVIVSGLAYGVDAAAHKAALEAGLPTVAVPGSGLDWSVLYPRANTGLAREILKAGGALLSEFEPGMKATDYTFPQRNRIMAGLAQATLVIEAKEKSGSLITARLVADYNRELLVVPGSIFSAESRGTHQFLKLGATPVTGPEDILVALGISVKEKGKVRQKDLSPSELRVLEIVADPLPRDLLIETLKMPISDANILLTTMEIKGLILEELGVVRVR</sequence>
<accession>A0A1F6E8I6</accession>
<dbReference type="AlphaFoldDB" id="A0A1F6E8I6"/>
<evidence type="ECO:0000313" key="4">
    <source>
        <dbReference type="Proteomes" id="UP000176689"/>
    </source>
</evidence>
<dbReference type="PANTHER" id="PTHR43022:SF1">
    <property type="entry name" value="PROTEIN SMF"/>
    <property type="match status" value="1"/>
</dbReference>
<protein>
    <submittedName>
        <fullName evidence="3">DNA protecting protein DprA</fullName>
    </submittedName>
</protein>
<dbReference type="Proteomes" id="UP000176689">
    <property type="component" value="Unassembled WGS sequence"/>
</dbReference>
<dbReference type="Pfam" id="PF02481">
    <property type="entry name" value="DNA_processg_A"/>
    <property type="match status" value="1"/>
</dbReference>
<dbReference type="NCBIfam" id="TIGR00732">
    <property type="entry name" value="dprA"/>
    <property type="match status" value="1"/>
</dbReference>
<dbReference type="EMBL" id="MFLP01000027">
    <property type="protein sequence ID" value="OGG69931.1"/>
    <property type="molecule type" value="Genomic_DNA"/>
</dbReference>
<feature type="domain" description="Smf/DprA SLOG" evidence="2">
    <location>
        <begin position="8"/>
        <end position="214"/>
    </location>
</feature>
<evidence type="ECO:0000256" key="1">
    <source>
        <dbReference type="ARBA" id="ARBA00006525"/>
    </source>
</evidence>
<gene>
    <name evidence="3" type="ORF">A3F27_02045</name>
</gene>
<dbReference type="InterPro" id="IPR057666">
    <property type="entry name" value="DrpA_SLOG"/>
</dbReference>
<evidence type="ECO:0000313" key="3">
    <source>
        <dbReference type="EMBL" id="OGG69931.1"/>
    </source>
</evidence>
<dbReference type="GO" id="GO:0009294">
    <property type="term" value="P:DNA-mediated transformation"/>
    <property type="evidence" value="ECO:0007669"/>
    <property type="project" value="InterPro"/>
</dbReference>
<dbReference type="InterPro" id="IPR003488">
    <property type="entry name" value="DprA"/>
</dbReference>
<organism evidence="3 4">
    <name type="scientific">Candidatus Kaiserbacteria bacterium RIFCSPHIGHO2_12_FULL_53_13</name>
    <dbReference type="NCBI Taxonomy" id="1798502"/>
    <lineage>
        <taxon>Bacteria</taxon>
        <taxon>Candidatus Kaiseribacteriota</taxon>
    </lineage>
</organism>
<dbReference type="Gene3D" id="3.40.50.450">
    <property type="match status" value="1"/>
</dbReference>
<evidence type="ECO:0000259" key="2">
    <source>
        <dbReference type="Pfam" id="PF02481"/>
    </source>
</evidence>
<name>A0A1F6E8I6_9BACT</name>